<dbReference type="Proteomes" id="UP001148838">
    <property type="component" value="Unassembled WGS sequence"/>
</dbReference>
<evidence type="ECO:0000313" key="12">
    <source>
        <dbReference type="Proteomes" id="UP001148838"/>
    </source>
</evidence>
<dbReference type="EMBL" id="JAJSOF020000013">
    <property type="protein sequence ID" value="KAJ4442356.1"/>
    <property type="molecule type" value="Genomic_DNA"/>
</dbReference>
<evidence type="ECO:0000256" key="7">
    <source>
        <dbReference type="ARBA" id="ARBA00023136"/>
    </source>
</evidence>
<dbReference type="PANTHER" id="PTHR13117">
    <property type="entry name" value="ENDOPLASMIC RETICULUM MULTISPAN TRANSMEMBRANE PROTEIN-RELATED"/>
    <property type="match status" value="1"/>
</dbReference>
<dbReference type="PANTHER" id="PTHR13117:SF5">
    <property type="entry name" value="PROTEIN RFT1 HOMOLOG"/>
    <property type="match status" value="1"/>
</dbReference>
<feature type="transmembrane region" description="Helical" evidence="9">
    <location>
        <begin position="270"/>
        <end position="295"/>
    </location>
</feature>
<proteinExistence type="inferred from homology"/>
<evidence type="ECO:0000256" key="8">
    <source>
        <dbReference type="ARBA" id="ARBA00045912"/>
    </source>
</evidence>
<feature type="region of interest" description="Disordered" evidence="10">
    <location>
        <begin position="33"/>
        <end position="81"/>
    </location>
</feature>
<comment type="caution">
    <text evidence="11">The sequence shown here is derived from an EMBL/GenBank/DDBJ whole genome shotgun (WGS) entry which is preliminary data.</text>
</comment>
<sequence>MSAELCEILNDSDSDYEVEESNHFATEQDFILPETEELETESVPVYPETEPVDLPVEPQPERGRKRKLPASRNPTETNSNCNKNIQLLNKRIFSGNPGLNPDLEINDESSAIDSLVLAGSEFQSLGRAIVKEDAYEEGVYDVVNNLGSIAARFLFRPVEDSAYFYFSQMVTRDIPIKEQNQKHMAESAKVLYEVIRCITCIGLVIVVFGQSYSHLLLFLYGGESLILGPGLTLMLAHCLAVLLIAINGITECYAFATMNTAQLDRYNRIMAVLSVLFLVVAWLLTRLFGGVGFILANCYNMGARIALG</sequence>
<evidence type="ECO:0000256" key="9">
    <source>
        <dbReference type="RuleBase" id="RU365067"/>
    </source>
</evidence>
<evidence type="ECO:0000256" key="10">
    <source>
        <dbReference type="SAM" id="MobiDB-lite"/>
    </source>
</evidence>
<keyword evidence="7 9" id="KW-0472">Membrane</keyword>
<keyword evidence="12" id="KW-1185">Reference proteome</keyword>
<dbReference type="Pfam" id="PF04506">
    <property type="entry name" value="Rft-1"/>
    <property type="match status" value="1"/>
</dbReference>
<evidence type="ECO:0000256" key="4">
    <source>
        <dbReference type="ARBA" id="ARBA00022692"/>
    </source>
</evidence>
<accession>A0ABQ8T8D8</accession>
<gene>
    <name evidence="11" type="ORF">ANN_03942</name>
</gene>
<evidence type="ECO:0000256" key="6">
    <source>
        <dbReference type="ARBA" id="ARBA00022989"/>
    </source>
</evidence>
<protein>
    <recommendedName>
        <fullName evidence="9">Protein RFT1 homolog</fullName>
    </recommendedName>
</protein>
<feature type="compositionally biased region" description="Polar residues" evidence="10">
    <location>
        <begin position="72"/>
        <end position="81"/>
    </location>
</feature>
<evidence type="ECO:0000313" key="11">
    <source>
        <dbReference type="EMBL" id="KAJ4442356.1"/>
    </source>
</evidence>
<keyword evidence="6 9" id="KW-1133">Transmembrane helix</keyword>
<evidence type="ECO:0000256" key="1">
    <source>
        <dbReference type="ARBA" id="ARBA00004477"/>
    </source>
</evidence>
<keyword evidence="4 9" id="KW-0812">Transmembrane</keyword>
<comment type="pathway">
    <text evidence="2">Protein modification; protein glycosylation.</text>
</comment>
<comment type="function">
    <text evidence="8 9">Intramembrane glycolipid transporter that operates in the biosynthetic pathway of dolichol-linked oligosaccharides, the glycan precursors employed in protein asparagine (N)-glycosylation. The sequential addition of sugars to dolichol pyrophosphate produces dolichol-linked oligosaccharides containing fourteen sugars, including two GlcNAcs, nine mannoses and three glucoses. Once assembled, the oligosaccharide is transferred from the lipid to nascent proteins by oligosaccharyltransferases. The assembly of dolichol-linked oligosaccharides begins on the cytosolic side of the endoplasmic reticulum membrane and finishes in its lumen. RFT1 could mediate the translocation of the cytosolically oriented intermediate DolPP-GlcNAc2Man5, produced by ALG11, into the ER lumen where dolichol-linked oligosaccharides assembly continues. However, the intramembrane lipid transporter activity could not be confirmed in vitro.</text>
</comment>
<feature type="transmembrane region" description="Helical" evidence="9">
    <location>
        <begin position="225"/>
        <end position="249"/>
    </location>
</feature>
<comment type="subcellular location">
    <subcellularLocation>
        <location evidence="1 9">Endoplasmic reticulum membrane</location>
        <topology evidence="1 9">Multi-pass membrane protein</topology>
    </subcellularLocation>
</comment>
<reference evidence="11 12" key="1">
    <citation type="journal article" date="2022" name="Allergy">
        <title>Genome assembly and annotation of Periplaneta americana reveal a comprehensive cockroach allergen profile.</title>
        <authorList>
            <person name="Wang L."/>
            <person name="Xiong Q."/>
            <person name="Saelim N."/>
            <person name="Wang L."/>
            <person name="Nong W."/>
            <person name="Wan A.T."/>
            <person name="Shi M."/>
            <person name="Liu X."/>
            <person name="Cao Q."/>
            <person name="Hui J.H.L."/>
            <person name="Sookrung N."/>
            <person name="Leung T.F."/>
            <person name="Tungtrongchitr A."/>
            <person name="Tsui S.K.W."/>
        </authorList>
    </citation>
    <scope>NUCLEOTIDE SEQUENCE [LARGE SCALE GENOMIC DNA]</scope>
    <source>
        <strain evidence="11">PWHHKU_190912</strain>
    </source>
</reference>
<dbReference type="InterPro" id="IPR007594">
    <property type="entry name" value="RFT1"/>
</dbReference>
<feature type="transmembrane region" description="Helical" evidence="9">
    <location>
        <begin position="190"/>
        <end position="213"/>
    </location>
</feature>
<name>A0ABQ8T8D8_PERAM</name>
<comment type="similarity">
    <text evidence="3 9">Belongs to the RFT1 family.</text>
</comment>
<evidence type="ECO:0000256" key="2">
    <source>
        <dbReference type="ARBA" id="ARBA00004922"/>
    </source>
</evidence>
<evidence type="ECO:0000256" key="3">
    <source>
        <dbReference type="ARBA" id="ARBA00010288"/>
    </source>
</evidence>
<comment type="caution">
    <text evidence="9">Lacks conserved residue(s) required for the propagation of feature annotation.</text>
</comment>
<keyword evidence="5" id="KW-0256">Endoplasmic reticulum</keyword>
<organism evidence="11 12">
    <name type="scientific">Periplaneta americana</name>
    <name type="common">American cockroach</name>
    <name type="synonym">Blatta americana</name>
    <dbReference type="NCBI Taxonomy" id="6978"/>
    <lineage>
        <taxon>Eukaryota</taxon>
        <taxon>Metazoa</taxon>
        <taxon>Ecdysozoa</taxon>
        <taxon>Arthropoda</taxon>
        <taxon>Hexapoda</taxon>
        <taxon>Insecta</taxon>
        <taxon>Pterygota</taxon>
        <taxon>Neoptera</taxon>
        <taxon>Polyneoptera</taxon>
        <taxon>Dictyoptera</taxon>
        <taxon>Blattodea</taxon>
        <taxon>Blattoidea</taxon>
        <taxon>Blattidae</taxon>
        <taxon>Blattinae</taxon>
        <taxon>Periplaneta</taxon>
    </lineage>
</organism>
<evidence type="ECO:0000256" key="5">
    <source>
        <dbReference type="ARBA" id="ARBA00022824"/>
    </source>
</evidence>